<keyword evidence="1" id="KW-1133">Transmembrane helix</keyword>
<evidence type="ECO:0000256" key="1">
    <source>
        <dbReference type="SAM" id="Phobius"/>
    </source>
</evidence>
<feature type="transmembrane region" description="Helical" evidence="1">
    <location>
        <begin position="31"/>
        <end position="48"/>
    </location>
</feature>
<evidence type="ECO:0000313" key="2">
    <source>
        <dbReference type="EMBL" id="VBB31438.1"/>
    </source>
</evidence>
<keyword evidence="1" id="KW-0812">Transmembrane</keyword>
<gene>
    <name evidence="2" type="ORF">NAV_LOCUS6229</name>
    <name evidence="3" type="ORF">NAV_LOCUS7725</name>
</gene>
<dbReference type="Proteomes" id="UP000276991">
    <property type="component" value="Unassembled WGS sequence"/>
</dbReference>
<protein>
    <submittedName>
        <fullName evidence="3">Uncharacterized protein</fullName>
    </submittedName>
</protein>
<sequence>MSDANVLRVGEYFQYLRCPWEMFRFPVKRMLAVWIWPLLAATLIITDWRTMKRLRATGHTTILDAMRDENTTHEII</sequence>
<dbReference type="OrthoDB" id="5835372at2759"/>
<name>A0A498SMF7_ACAVI</name>
<organism evidence="3 4">
    <name type="scientific">Acanthocheilonema viteae</name>
    <name type="common">Filarial nematode worm</name>
    <name type="synonym">Dipetalonema viteae</name>
    <dbReference type="NCBI Taxonomy" id="6277"/>
    <lineage>
        <taxon>Eukaryota</taxon>
        <taxon>Metazoa</taxon>
        <taxon>Ecdysozoa</taxon>
        <taxon>Nematoda</taxon>
        <taxon>Chromadorea</taxon>
        <taxon>Rhabditida</taxon>
        <taxon>Spirurina</taxon>
        <taxon>Spiruromorpha</taxon>
        <taxon>Filarioidea</taxon>
        <taxon>Onchocercidae</taxon>
        <taxon>Acanthocheilonema</taxon>
    </lineage>
</organism>
<reference evidence="3 4" key="1">
    <citation type="submission" date="2018-08" db="EMBL/GenBank/DDBJ databases">
        <authorList>
            <person name="Laetsch R D."/>
            <person name="Stevens L."/>
            <person name="Kumar S."/>
            <person name="Blaxter L. M."/>
        </authorList>
    </citation>
    <scope>NUCLEOTIDE SEQUENCE [LARGE SCALE GENOMIC DNA]</scope>
</reference>
<keyword evidence="4" id="KW-1185">Reference proteome</keyword>
<evidence type="ECO:0000313" key="4">
    <source>
        <dbReference type="Proteomes" id="UP000276991"/>
    </source>
</evidence>
<accession>A0A498SMF7</accession>
<dbReference type="EMBL" id="UPTC01002027">
    <property type="protein sequence ID" value="VBB32934.1"/>
    <property type="molecule type" value="Genomic_DNA"/>
</dbReference>
<proteinExistence type="predicted"/>
<keyword evidence="1" id="KW-0472">Membrane</keyword>
<dbReference type="EMBL" id="UPTC01001233">
    <property type="protein sequence ID" value="VBB31438.1"/>
    <property type="molecule type" value="Genomic_DNA"/>
</dbReference>
<dbReference type="AlphaFoldDB" id="A0A498SMF7"/>
<evidence type="ECO:0000313" key="3">
    <source>
        <dbReference type="EMBL" id="VBB32934.1"/>
    </source>
</evidence>